<accession>A0A226DIT8</accession>
<keyword evidence="2" id="KW-1185">Reference proteome</keyword>
<gene>
    <name evidence="1" type="ORF">Fcan01_20318</name>
</gene>
<dbReference type="Proteomes" id="UP000198287">
    <property type="component" value="Unassembled WGS sequence"/>
</dbReference>
<evidence type="ECO:0000313" key="2">
    <source>
        <dbReference type="Proteomes" id="UP000198287"/>
    </source>
</evidence>
<sequence length="258" mass="28028">MFSGSIPLVVALLSYFEPPNFTTHRSKRDLVKPLQFTELFQTLSYGDNCSHVAEEMRENFVKSVLVEGLDESALFEKKDEFLSDIIKTGLPLCSAEKMVICDKISAECVCGESARSALLGANHPSGHASKFAVDMETGSCRWEEGTSCVSKEDNPTGTDFCSSPTHCANIKTGNPCQPSDHVNEYISRGAHDGLKATFSGEICTCQTDDKPKVPYEQESESKFESNSEQGNSRADCINRGVAGVAVTVFATLAVLTLM</sequence>
<dbReference type="AlphaFoldDB" id="A0A226DIT8"/>
<protein>
    <submittedName>
        <fullName evidence="1">Uncharacterized protein</fullName>
    </submittedName>
</protein>
<organism evidence="1 2">
    <name type="scientific">Folsomia candida</name>
    <name type="common">Springtail</name>
    <dbReference type="NCBI Taxonomy" id="158441"/>
    <lineage>
        <taxon>Eukaryota</taxon>
        <taxon>Metazoa</taxon>
        <taxon>Ecdysozoa</taxon>
        <taxon>Arthropoda</taxon>
        <taxon>Hexapoda</taxon>
        <taxon>Collembola</taxon>
        <taxon>Entomobryomorpha</taxon>
        <taxon>Isotomoidea</taxon>
        <taxon>Isotomidae</taxon>
        <taxon>Proisotominae</taxon>
        <taxon>Folsomia</taxon>
    </lineage>
</organism>
<reference evidence="1 2" key="1">
    <citation type="submission" date="2015-12" db="EMBL/GenBank/DDBJ databases">
        <title>The genome of Folsomia candida.</title>
        <authorList>
            <person name="Faddeeva A."/>
            <person name="Derks M.F."/>
            <person name="Anvar Y."/>
            <person name="Smit S."/>
            <person name="Van Straalen N."/>
            <person name="Roelofs D."/>
        </authorList>
    </citation>
    <scope>NUCLEOTIDE SEQUENCE [LARGE SCALE GENOMIC DNA]</scope>
    <source>
        <strain evidence="1 2">VU population</strain>
        <tissue evidence="1">Whole body</tissue>
    </source>
</reference>
<proteinExistence type="predicted"/>
<evidence type="ECO:0000313" key="1">
    <source>
        <dbReference type="EMBL" id="OXA45183.1"/>
    </source>
</evidence>
<dbReference type="EMBL" id="LNIX01000018">
    <property type="protein sequence ID" value="OXA45183.1"/>
    <property type="molecule type" value="Genomic_DNA"/>
</dbReference>
<comment type="caution">
    <text evidence="1">The sequence shown here is derived from an EMBL/GenBank/DDBJ whole genome shotgun (WGS) entry which is preliminary data.</text>
</comment>
<name>A0A226DIT8_FOLCA</name>